<evidence type="ECO:0000313" key="3">
    <source>
        <dbReference type="Proteomes" id="UP000292665"/>
    </source>
</evidence>
<name>A0A4Q5C8C1_9FIRM</name>
<proteinExistence type="predicted"/>
<feature type="transmembrane region" description="Helical" evidence="1">
    <location>
        <begin position="171"/>
        <end position="191"/>
    </location>
</feature>
<reference evidence="2 3" key="1">
    <citation type="journal article" date="2019" name="Science, e1252229">
        <title>Invertible promoters mediate bacterial phase variation, antibiotic resistance, and host adaptation in the gut.</title>
        <authorList>
            <person name="Jiang X."/>
            <person name="Hall A.B."/>
            <person name="Arthur T.D."/>
            <person name="Plichta D.R."/>
            <person name="Covington C.T."/>
            <person name="Poyet M."/>
            <person name="Crothers J."/>
            <person name="Moses P.L."/>
            <person name="Tolonen A.C."/>
            <person name="Vlamakis H."/>
            <person name="Alm E.J."/>
            <person name="Xavier R.J."/>
        </authorList>
    </citation>
    <scope>NUCLEOTIDE SEQUENCE [LARGE SCALE GENOMIC DNA]</scope>
    <source>
        <strain evidence="3">aa_0143</strain>
    </source>
</reference>
<organism evidence="2 3">
    <name type="scientific">[Ruminococcus] torques</name>
    <dbReference type="NCBI Taxonomy" id="33039"/>
    <lineage>
        <taxon>Bacteria</taxon>
        <taxon>Bacillati</taxon>
        <taxon>Bacillota</taxon>
        <taxon>Clostridia</taxon>
        <taxon>Lachnospirales</taxon>
        <taxon>Lachnospiraceae</taxon>
        <taxon>Mediterraneibacter</taxon>
    </lineage>
</organism>
<gene>
    <name evidence="2" type="ORF">EAI93_06840</name>
</gene>
<keyword evidence="1" id="KW-0812">Transmembrane</keyword>
<sequence>MITELSEVNVMKKLIIVCEEKCRQYGDYLAQLISLEDDKEDETVGTKDGEVAAQVWLEKDYKANAAQLSSNQYILFIGQDKLIKEKSSHMNMGFAEFGMKYGWLGKQAVLSVEKVVEADKYENFISYAQNYQQDVEQLIKSKDKKALKAGAAAGAAGVTGAVGVAKAGALAVISPVALVPIAGIGAGVMAVKKFTLNSKIKEQQYSCAVMKFYLDDLSKFLGL</sequence>
<accession>A0A4Q5C8C1</accession>
<evidence type="ECO:0000256" key="1">
    <source>
        <dbReference type="SAM" id="Phobius"/>
    </source>
</evidence>
<dbReference type="EMBL" id="RCYR01000010">
    <property type="protein sequence ID" value="RYS80292.1"/>
    <property type="molecule type" value="Genomic_DNA"/>
</dbReference>
<keyword evidence="1" id="KW-1133">Transmembrane helix</keyword>
<protein>
    <submittedName>
        <fullName evidence="2">Uncharacterized protein</fullName>
    </submittedName>
</protein>
<keyword evidence="1" id="KW-0472">Membrane</keyword>
<feature type="transmembrane region" description="Helical" evidence="1">
    <location>
        <begin position="146"/>
        <end position="165"/>
    </location>
</feature>
<dbReference type="AlphaFoldDB" id="A0A4Q5C8C1"/>
<comment type="caution">
    <text evidence="2">The sequence shown here is derived from an EMBL/GenBank/DDBJ whole genome shotgun (WGS) entry which is preliminary data.</text>
</comment>
<dbReference type="Proteomes" id="UP000292665">
    <property type="component" value="Unassembled WGS sequence"/>
</dbReference>
<evidence type="ECO:0000313" key="2">
    <source>
        <dbReference type="EMBL" id="RYS80292.1"/>
    </source>
</evidence>